<gene>
    <name evidence="4" type="ORF">STVIR_0189</name>
</gene>
<feature type="compositionally biased region" description="Low complexity" evidence="1">
    <location>
        <begin position="380"/>
        <end position="394"/>
    </location>
</feature>
<keyword evidence="2" id="KW-0812">Transmembrane</keyword>
<evidence type="ECO:0000313" key="5">
    <source>
        <dbReference type="Proteomes" id="UP000011205"/>
    </source>
</evidence>
<feature type="region of interest" description="Disordered" evidence="1">
    <location>
        <begin position="328"/>
        <end position="394"/>
    </location>
</feature>
<dbReference type="Proteomes" id="UP000011205">
    <property type="component" value="Unassembled WGS sequence"/>
</dbReference>
<feature type="chain" id="PRO_5003996102" description="Gram-positive cocci surface proteins LPxTG domain-containing protein" evidence="3">
    <location>
        <begin position="34"/>
        <end position="435"/>
    </location>
</feature>
<dbReference type="AlphaFoldDB" id="L8PTX7"/>
<dbReference type="PATRIC" id="fig|1160705.3.peg.186"/>
<name>L8PTX7_STRVR</name>
<comment type="caution">
    <text evidence="4">The sequence shown here is derived from an EMBL/GenBank/DDBJ whole genome shotgun (WGS) entry which is preliminary data.</text>
</comment>
<feature type="compositionally biased region" description="Gly residues" evidence="1">
    <location>
        <begin position="333"/>
        <end position="347"/>
    </location>
</feature>
<protein>
    <recommendedName>
        <fullName evidence="6">Gram-positive cocci surface proteins LPxTG domain-containing protein</fullName>
    </recommendedName>
</protein>
<evidence type="ECO:0000256" key="1">
    <source>
        <dbReference type="SAM" id="MobiDB-lite"/>
    </source>
</evidence>
<dbReference type="RefSeq" id="WP_003995534.1">
    <property type="nucleotide sequence ID" value="NZ_AMLP01000009.1"/>
</dbReference>
<organism evidence="4 5">
    <name type="scientific">Streptomyces viridochromogenes Tue57</name>
    <dbReference type="NCBI Taxonomy" id="1160705"/>
    <lineage>
        <taxon>Bacteria</taxon>
        <taxon>Bacillati</taxon>
        <taxon>Actinomycetota</taxon>
        <taxon>Actinomycetes</taxon>
        <taxon>Kitasatosporales</taxon>
        <taxon>Streptomycetaceae</taxon>
        <taxon>Streptomyces</taxon>
    </lineage>
</organism>
<keyword evidence="2" id="KW-0472">Membrane</keyword>
<feature type="compositionally biased region" description="Low complexity" evidence="1">
    <location>
        <begin position="348"/>
        <end position="360"/>
    </location>
</feature>
<keyword evidence="2" id="KW-1133">Transmembrane helix</keyword>
<reference evidence="4 5" key="1">
    <citation type="journal article" date="2013" name="Genome Announc.">
        <title>Draft Genome Sequence of Streptomyces viridochromogenes Strain Tu57, Producer of Avilamycin.</title>
        <authorList>
            <person name="Gruning B.A."/>
            <person name="Erxleben A."/>
            <person name="Hahnlein A."/>
            <person name="Gunther S."/>
        </authorList>
    </citation>
    <scope>NUCLEOTIDE SEQUENCE [LARGE SCALE GENOMIC DNA]</scope>
    <source>
        <strain evidence="4 5">Tue57</strain>
    </source>
</reference>
<evidence type="ECO:0008006" key="6">
    <source>
        <dbReference type="Google" id="ProtNLM"/>
    </source>
</evidence>
<dbReference type="EMBL" id="AMLP01000009">
    <property type="protein sequence ID" value="ELS58857.1"/>
    <property type="molecule type" value="Genomic_DNA"/>
</dbReference>
<proteinExistence type="predicted"/>
<evidence type="ECO:0000256" key="3">
    <source>
        <dbReference type="SAM" id="SignalP"/>
    </source>
</evidence>
<feature type="compositionally biased region" description="Gly residues" evidence="1">
    <location>
        <begin position="361"/>
        <end position="379"/>
    </location>
</feature>
<evidence type="ECO:0000313" key="4">
    <source>
        <dbReference type="EMBL" id="ELS58857.1"/>
    </source>
</evidence>
<feature type="signal peptide" evidence="3">
    <location>
        <begin position="1"/>
        <end position="33"/>
    </location>
</feature>
<sequence length="435" mass="43176">MFPPALGLRAFRQSAGAVGAVALIALGATPAVAEDTTPGLVLAEMAPYDGVKPGSTLTVPAHFTNTGTEALDKVWLSYEVSHGLSHGELPSNCRAWKVWGFDEIPVGTRAVCAFDQTVKPGVVYGPEKGLRVDALDSALYDTLRVAVTAYDNAPGDEASSGPVQGTGPALKLVEQPDAPAAAPGSAEHEDWDAQTVAVNAANTADFQVSGAQLTGRVGDTVDLEVTFTNAGPGWVKRPSGTPATQVLIKMPAGTTVTRNHGYCDKLSSGTYECGTSQSWIDEGDAEKYTFKLRIDKAVPGAKGSVQLAGEPRPFDEVASNDTATIALDVTGSGSTGGGSTTSTGGSGSTSTGGSDATAGSGATGGTGSTGGSATGGGTSTTGASTTGSTGASTASGDLASTGSGSTLPIAGAAAAAVGIGAGAVLLVRRRHAARQ</sequence>
<accession>L8PTX7</accession>
<evidence type="ECO:0000256" key="2">
    <source>
        <dbReference type="SAM" id="Phobius"/>
    </source>
</evidence>
<feature type="transmembrane region" description="Helical" evidence="2">
    <location>
        <begin position="407"/>
        <end position="427"/>
    </location>
</feature>
<keyword evidence="3" id="KW-0732">Signal</keyword>